<evidence type="ECO:0000256" key="3">
    <source>
        <dbReference type="ARBA" id="ARBA00022833"/>
    </source>
</evidence>
<dbReference type="SUPFAM" id="SSF50129">
    <property type="entry name" value="GroES-like"/>
    <property type="match status" value="1"/>
</dbReference>
<evidence type="ECO:0000256" key="4">
    <source>
        <dbReference type="ARBA" id="ARBA00023002"/>
    </source>
</evidence>
<dbReference type="SUPFAM" id="SSF51735">
    <property type="entry name" value="NAD(P)-binding Rossmann-fold domains"/>
    <property type="match status" value="1"/>
</dbReference>
<name>A0A9W9KRJ6_9EURO</name>
<dbReference type="GO" id="GO:0008270">
    <property type="term" value="F:zinc ion binding"/>
    <property type="evidence" value="ECO:0007669"/>
    <property type="project" value="InterPro"/>
</dbReference>
<dbReference type="SMART" id="SM00829">
    <property type="entry name" value="PKS_ER"/>
    <property type="match status" value="1"/>
</dbReference>
<sequence length="346" mass="37094">MAKTVEFNVFRGSERGDIVPDTTRRTLDPGEVFVEISHAGLCGTDRLFKTQTIVLGHEGAGTVRDVGSAVEHFHVGDKVGFGWVQKVCGHCDYCITDKDQYCTHREQYGTHAFEIGAFATHAVWHQSMLVKLPAGLECEYAAPLMCGGATVWSALTSDGIQPGDRVGIAGIGGLGHMAIQFAATLGCDVVAFSSSAAKRDEATALGAKEFHLLQHGSLKALAAPVKHLLWCGSAPPDLSKTIPLVAADGTIHLLTASDQSIPVPVLPLIANGIRLQGSAVASRLAVRRMLRFVTLHGIRPIIMSWPMTIDGIQAAFQTLDEGKMRYRGVLVGQRHLMGKPAVEIKK</sequence>
<proteinExistence type="inferred from homology"/>
<comment type="cofactor">
    <cofactor evidence="1 5">
        <name>Zn(2+)</name>
        <dbReference type="ChEBI" id="CHEBI:29105"/>
    </cofactor>
</comment>
<evidence type="ECO:0000256" key="1">
    <source>
        <dbReference type="ARBA" id="ARBA00001947"/>
    </source>
</evidence>
<dbReference type="InterPro" id="IPR011032">
    <property type="entry name" value="GroES-like_sf"/>
</dbReference>
<evidence type="ECO:0000313" key="7">
    <source>
        <dbReference type="EMBL" id="KAJ5115352.1"/>
    </source>
</evidence>
<reference evidence="7" key="1">
    <citation type="submission" date="2022-11" db="EMBL/GenBank/DDBJ databases">
        <authorList>
            <person name="Petersen C."/>
        </authorList>
    </citation>
    <scope>NUCLEOTIDE SEQUENCE</scope>
    <source>
        <strain evidence="7">IBT 34128</strain>
    </source>
</reference>
<keyword evidence="4" id="KW-0560">Oxidoreductase</keyword>
<organism evidence="7 8">
    <name type="scientific">Penicillium alfredii</name>
    <dbReference type="NCBI Taxonomy" id="1506179"/>
    <lineage>
        <taxon>Eukaryota</taxon>
        <taxon>Fungi</taxon>
        <taxon>Dikarya</taxon>
        <taxon>Ascomycota</taxon>
        <taxon>Pezizomycotina</taxon>
        <taxon>Eurotiomycetes</taxon>
        <taxon>Eurotiomycetidae</taxon>
        <taxon>Eurotiales</taxon>
        <taxon>Aspergillaceae</taxon>
        <taxon>Penicillium</taxon>
    </lineage>
</organism>
<accession>A0A9W9KRJ6</accession>
<evidence type="ECO:0000313" key="8">
    <source>
        <dbReference type="Proteomes" id="UP001141434"/>
    </source>
</evidence>
<dbReference type="InterPro" id="IPR002328">
    <property type="entry name" value="ADH_Zn_CS"/>
</dbReference>
<dbReference type="AlphaFoldDB" id="A0A9W9KRJ6"/>
<dbReference type="Gene3D" id="3.40.50.720">
    <property type="entry name" value="NAD(P)-binding Rossmann-like Domain"/>
    <property type="match status" value="1"/>
</dbReference>
<comment type="similarity">
    <text evidence="5">Belongs to the zinc-containing alcohol dehydrogenase family.</text>
</comment>
<dbReference type="GeneID" id="81390861"/>
<dbReference type="PROSITE" id="PS00059">
    <property type="entry name" value="ADH_ZINC"/>
    <property type="match status" value="1"/>
</dbReference>
<dbReference type="FunFam" id="3.40.50.720:FF:000022">
    <property type="entry name" value="Cinnamyl alcohol dehydrogenase"/>
    <property type="match status" value="1"/>
</dbReference>
<evidence type="ECO:0000259" key="6">
    <source>
        <dbReference type="SMART" id="SM00829"/>
    </source>
</evidence>
<dbReference type="Proteomes" id="UP001141434">
    <property type="component" value="Unassembled WGS sequence"/>
</dbReference>
<dbReference type="OrthoDB" id="1879366at2759"/>
<reference evidence="7" key="2">
    <citation type="journal article" date="2023" name="IMA Fungus">
        <title>Comparative genomic study of the Penicillium genus elucidates a diverse pangenome and 15 lateral gene transfer events.</title>
        <authorList>
            <person name="Petersen C."/>
            <person name="Sorensen T."/>
            <person name="Nielsen M.R."/>
            <person name="Sondergaard T.E."/>
            <person name="Sorensen J.L."/>
            <person name="Fitzpatrick D.A."/>
            <person name="Frisvad J.C."/>
            <person name="Nielsen K.L."/>
        </authorList>
    </citation>
    <scope>NUCLEOTIDE SEQUENCE</scope>
    <source>
        <strain evidence="7">IBT 34128</strain>
    </source>
</reference>
<dbReference type="Pfam" id="PF00107">
    <property type="entry name" value="ADH_zinc_N"/>
    <property type="match status" value="1"/>
</dbReference>
<keyword evidence="3 5" id="KW-0862">Zinc</keyword>
<evidence type="ECO:0000256" key="2">
    <source>
        <dbReference type="ARBA" id="ARBA00022723"/>
    </source>
</evidence>
<dbReference type="EMBL" id="JAPMSZ010000001">
    <property type="protein sequence ID" value="KAJ5115352.1"/>
    <property type="molecule type" value="Genomic_DNA"/>
</dbReference>
<keyword evidence="2 5" id="KW-0479">Metal-binding</keyword>
<dbReference type="GO" id="GO:0016616">
    <property type="term" value="F:oxidoreductase activity, acting on the CH-OH group of donors, NAD or NADP as acceptor"/>
    <property type="evidence" value="ECO:0007669"/>
    <property type="project" value="InterPro"/>
</dbReference>
<feature type="domain" description="Enoyl reductase (ER)" evidence="6">
    <location>
        <begin position="16"/>
        <end position="330"/>
    </location>
</feature>
<dbReference type="RefSeq" id="XP_056516543.1">
    <property type="nucleotide sequence ID" value="XM_056651693.1"/>
</dbReference>
<evidence type="ECO:0000256" key="5">
    <source>
        <dbReference type="RuleBase" id="RU361277"/>
    </source>
</evidence>
<dbReference type="CDD" id="cd05283">
    <property type="entry name" value="CAD1"/>
    <property type="match status" value="1"/>
</dbReference>
<dbReference type="InterPro" id="IPR047109">
    <property type="entry name" value="CAD-like"/>
</dbReference>
<dbReference type="PANTHER" id="PTHR42683">
    <property type="entry name" value="ALDEHYDE REDUCTASE"/>
    <property type="match status" value="1"/>
</dbReference>
<dbReference type="InterPro" id="IPR013154">
    <property type="entry name" value="ADH-like_N"/>
</dbReference>
<keyword evidence="8" id="KW-1185">Reference proteome</keyword>
<protein>
    <submittedName>
        <fullName evidence="7">Alcohol dehydrogenase</fullName>
    </submittedName>
</protein>
<dbReference type="InterPro" id="IPR013149">
    <property type="entry name" value="ADH-like_C"/>
</dbReference>
<dbReference type="Pfam" id="PF08240">
    <property type="entry name" value="ADH_N"/>
    <property type="match status" value="1"/>
</dbReference>
<dbReference type="InterPro" id="IPR020843">
    <property type="entry name" value="ER"/>
</dbReference>
<dbReference type="InterPro" id="IPR036291">
    <property type="entry name" value="NAD(P)-bd_dom_sf"/>
</dbReference>
<gene>
    <name evidence="7" type="ORF">NUU61_001111</name>
</gene>
<comment type="caution">
    <text evidence="7">The sequence shown here is derived from an EMBL/GenBank/DDBJ whole genome shotgun (WGS) entry which is preliminary data.</text>
</comment>
<dbReference type="Gene3D" id="3.90.180.10">
    <property type="entry name" value="Medium-chain alcohol dehydrogenases, catalytic domain"/>
    <property type="match status" value="1"/>
</dbReference>